<accession>A0A9E8SE11</accession>
<dbReference type="RefSeq" id="WP_267676402.1">
    <property type="nucleotide sequence ID" value="NZ_CP113088.1"/>
</dbReference>
<name>A0A9E8SE11_9FLAO</name>
<dbReference type="KEGG" id="lnu:N7U66_18250"/>
<reference evidence="1" key="1">
    <citation type="submission" date="2022-11" db="EMBL/GenBank/DDBJ databases">
        <title>Lacinutrix neustonica HL-RS19T sp. nov., isolated from the surface microlayer sample of brackish Lake Shihwa.</title>
        <authorList>
            <person name="Choi J.Y."/>
            <person name="Hwang C.Y."/>
        </authorList>
    </citation>
    <scope>NUCLEOTIDE SEQUENCE</scope>
    <source>
        <strain evidence="1">HL-RS19</strain>
    </source>
</reference>
<proteinExistence type="predicted"/>
<dbReference type="EMBL" id="CP113088">
    <property type="protein sequence ID" value="WAC01804.1"/>
    <property type="molecule type" value="Genomic_DNA"/>
</dbReference>
<gene>
    <name evidence="1" type="ORF">N7U66_18250</name>
</gene>
<keyword evidence="2" id="KW-1185">Reference proteome</keyword>
<dbReference type="AlphaFoldDB" id="A0A9E8SE11"/>
<evidence type="ECO:0000313" key="1">
    <source>
        <dbReference type="EMBL" id="WAC01804.1"/>
    </source>
</evidence>
<dbReference type="Proteomes" id="UP001164705">
    <property type="component" value="Chromosome"/>
</dbReference>
<organism evidence="1 2">
    <name type="scientific">Lacinutrix neustonica</name>
    <dbReference type="NCBI Taxonomy" id="2980107"/>
    <lineage>
        <taxon>Bacteria</taxon>
        <taxon>Pseudomonadati</taxon>
        <taxon>Bacteroidota</taxon>
        <taxon>Flavobacteriia</taxon>
        <taxon>Flavobacteriales</taxon>
        <taxon>Flavobacteriaceae</taxon>
        <taxon>Lacinutrix</taxon>
    </lineage>
</organism>
<evidence type="ECO:0000313" key="2">
    <source>
        <dbReference type="Proteomes" id="UP001164705"/>
    </source>
</evidence>
<sequence>MKNLPFIISFLFASYCWSQAVVINELDCDTPGIDDKEFVELLSSAPNFSLDGYVLVFFNGSNSEEIRVILP</sequence>
<protein>
    <submittedName>
        <fullName evidence="1">Uncharacterized protein</fullName>
    </submittedName>
</protein>